<dbReference type="InterPro" id="IPR036736">
    <property type="entry name" value="ACP-like_sf"/>
</dbReference>
<reference evidence="2 3" key="1">
    <citation type="submission" date="2019-12" db="EMBL/GenBank/DDBJ databases">
        <authorList>
            <person name="Li J."/>
        </authorList>
    </citation>
    <scope>NUCLEOTIDE SEQUENCE [LARGE SCALE GENOMIC DNA]</scope>
    <source>
        <strain evidence="2 3">HL2-2</strain>
    </source>
</reference>
<dbReference type="AlphaFoldDB" id="A0A6L6U726"/>
<dbReference type="EMBL" id="WOWS01000002">
    <property type="protein sequence ID" value="MUU78023.1"/>
    <property type="molecule type" value="Genomic_DNA"/>
</dbReference>
<name>A0A6L6U726_9FLAO</name>
<accession>A0A6L6U726</accession>
<organism evidence="2 3">
    <name type="scientific">Winogradskyella endarachnes</name>
    <dbReference type="NCBI Taxonomy" id="2681965"/>
    <lineage>
        <taxon>Bacteria</taxon>
        <taxon>Pseudomonadati</taxon>
        <taxon>Bacteroidota</taxon>
        <taxon>Flavobacteriia</taxon>
        <taxon>Flavobacteriales</taxon>
        <taxon>Flavobacteriaceae</taxon>
        <taxon>Winogradskyella</taxon>
    </lineage>
</organism>
<sequence>MEDFIPSLAELLEEESVELTDALDSFEAWDSLTILSMIAFFDSEYNVQLSAEEIENSETVQGIKDLVESKM</sequence>
<protein>
    <submittedName>
        <fullName evidence="2">Acyl carrier protein</fullName>
    </submittedName>
</protein>
<comment type="caution">
    <text evidence="2">The sequence shown here is derived from an EMBL/GenBank/DDBJ whole genome shotgun (WGS) entry which is preliminary data.</text>
</comment>
<dbReference type="RefSeq" id="WP_157362922.1">
    <property type="nucleotide sequence ID" value="NZ_WOWS01000002.1"/>
</dbReference>
<dbReference type="Gene3D" id="1.10.1200.10">
    <property type="entry name" value="ACP-like"/>
    <property type="match status" value="1"/>
</dbReference>
<dbReference type="Proteomes" id="UP000478208">
    <property type="component" value="Unassembled WGS sequence"/>
</dbReference>
<dbReference type="InterPro" id="IPR009081">
    <property type="entry name" value="PP-bd_ACP"/>
</dbReference>
<evidence type="ECO:0000259" key="1">
    <source>
        <dbReference type="PROSITE" id="PS50075"/>
    </source>
</evidence>
<dbReference type="SUPFAM" id="SSF47336">
    <property type="entry name" value="ACP-like"/>
    <property type="match status" value="1"/>
</dbReference>
<dbReference type="PROSITE" id="PS50075">
    <property type="entry name" value="CARRIER"/>
    <property type="match status" value="1"/>
</dbReference>
<feature type="domain" description="Carrier" evidence="1">
    <location>
        <begin position="1"/>
        <end position="71"/>
    </location>
</feature>
<keyword evidence="3" id="KW-1185">Reference proteome</keyword>
<evidence type="ECO:0000313" key="2">
    <source>
        <dbReference type="EMBL" id="MUU78023.1"/>
    </source>
</evidence>
<proteinExistence type="predicted"/>
<gene>
    <name evidence="2" type="ORF">GN138_06170</name>
</gene>
<evidence type="ECO:0000313" key="3">
    <source>
        <dbReference type="Proteomes" id="UP000478208"/>
    </source>
</evidence>